<feature type="domain" description="Peptidase M61 N-terminal" evidence="2">
    <location>
        <begin position="15"/>
        <end position="180"/>
    </location>
</feature>
<evidence type="ECO:0000313" key="3">
    <source>
        <dbReference type="EMBL" id="WBO22896.1"/>
    </source>
</evidence>
<dbReference type="InterPro" id="IPR024191">
    <property type="entry name" value="Peptidase_M61"/>
</dbReference>
<dbReference type="PIRSF" id="PIRSF016493">
    <property type="entry name" value="Glycyl_aminpptds"/>
    <property type="match status" value="1"/>
</dbReference>
<evidence type="ECO:0000313" key="4">
    <source>
        <dbReference type="Proteomes" id="UP001210865"/>
    </source>
</evidence>
<dbReference type="InterPro" id="IPR040756">
    <property type="entry name" value="Peptidase_M61_N"/>
</dbReference>
<dbReference type="SUPFAM" id="SSF50156">
    <property type="entry name" value="PDZ domain-like"/>
    <property type="match status" value="1"/>
</dbReference>
<accession>A0ABY7NTW4</accession>
<dbReference type="InterPro" id="IPR027268">
    <property type="entry name" value="Peptidase_M4/M1_CTD_sf"/>
</dbReference>
<dbReference type="Gene3D" id="1.10.390.10">
    <property type="entry name" value="Neutral Protease Domain 2"/>
    <property type="match status" value="1"/>
</dbReference>
<dbReference type="Gene3D" id="2.30.42.10">
    <property type="match status" value="1"/>
</dbReference>
<dbReference type="InterPro" id="IPR007963">
    <property type="entry name" value="Peptidase_M61_catalytic"/>
</dbReference>
<dbReference type="Gene3D" id="2.60.40.3650">
    <property type="match status" value="1"/>
</dbReference>
<reference evidence="3 4" key="1">
    <citation type="submission" date="2022-12" db="EMBL/GenBank/DDBJ databases">
        <title>Sphingomonas abieness sp. nov., an endophytic bacterium isolated from Abies koreana.</title>
        <authorList>
            <person name="Jiang L."/>
            <person name="Lee J."/>
        </authorList>
    </citation>
    <scope>NUCLEOTIDE SEQUENCE [LARGE SCALE GENOMIC DNA]</scope>
    <source>
        <strain evidence="4">PAMB 00755</strain>
    </source>
</reference>
<dbReference type="Pfam" id="PF05299">
    <property type="entry name" value="Peptidase_M61"/>
    <property type="match status" value="1"/>
</dbReference>
<gene>
    <name evidence="3" type="ORF">PBT88_01750</name>
</gene>
<dbReference type="EMBL" id="CP115174">
    <property type="protein sequence ID" value="WBO22896.1"/>
    <property type="molecule type" value="Genomic_DNA"/>
</dbReference>
<keyword evidence="4" id="KW-1185">Reference proteome</keyword>
<protein>
    <submittedName>
        <fullName evidence="3">Peptidase M61</fullName>
    </submittedName>
</protein>
<proteinExistence type="predicted"/>
<evidence type="ECO:0000259" key="2">
    <source>
        <dbReference type="Pfam" id="PF17899"/>
    </source>
</evidence>
<name>A0ABY7NTW4_9SPHN</name>
<dbReference type="InterPro" id="IPR036034">
    <property type="entry name" value="PDZ_sf"/>
</dbReference>
<evidence type="ECO:0000259" key="1">
    <source>
        <dbReference type="Pfam" id="PF05299"/>
    </source>
</evidence>
<sequence length="598" mass="65747">MPISKDQPFAGAITLAVDAADTARGIVSVNETIPVQAAGDLVLLYPQWETASHAPTVPLASLTGLEISIDGRRVEWRRDPVDVYAFHVTVPAGARSVTLGFKIIADRDTLHHDRIDLQWQRMLLYPAGWFTRDLPVSASLHVPAGMTAFTALDRIGPDAADLHFATTPLDRLVDAPVYAASISRQIELVSGGPQPVRLDLIAGDSTKLAMGESETARLRALIAQTGRVFGPAPFRHYDAIVVLDDKVGAGGIEHLEEGENDLPADYLLQPGKQLNNQDLIAHELVHAWNGRFRQPADLWTPTFNDPVGGSLLWVYEGQTEYWGRVLAARSGMRSRQETLDKLALDAATVANRPGRAWKSLTDSTNDAIYMAGHHVGWRDWQRREDYYPEGVLLWLDVDARLRELSGNQRSLDDFAKRFFHAARPDGVVSTYTFDDVCRTLDTIAHDDWHALLTRHLDTHDDSEATAGLARAGWRLVYTAVPSDTFLQNEAEAGGLDLDYSIGAIVDDEGVVDSVAWDSPAFRAGLSPGTRILTVDGTPYSREALRLATARSTAMIRLEISTDGERRSLGINYAGGLRYPHLERIAGSPDRLSALLMSR</sequence>
<dbReference type="Proteomes" id="UP001210865">
    <property type="component" value="Chromosome"/>
</dbReference>
<organism evidence="3 4">
    <name type="scientific">Sphingomonas abietis</name>
    <dbReference type="NCBI Taxonomy" id="3012344"/>
    <lineage>
        <taxon>Bacteria</taxon>
        <taxon>Pseudomonadati</taxon>
        <taxon>Pseudomonadota</taxon>
        <taxon>Alphaproteobacteria</taxon>
        <taxon>Sphingomonadales</taxon>
        <taxon>Sphingomonadaceae</taxon>
        <taxon>Sphingomonas</taxon>
    </lineage>
</organism>
<dbReference type="RefSeq" id="WP_270077535.1">
    <property type="nucleotide sequence ID" value="NZ_CP115174.1"/>
</dbReference>
<dbReference type="Pfam" id="PF17899">
    <property type="entry name" value="Peptidase_M61_N"/>
    <property type="match status" value="1"/>
</dbReference>
<feature type="domain" description="Peptidase M61 catalytic" evidence="1">
    <location>
        <begin position="278"/>
        <end position="393"/>
    </location>
</feature>
<dbReference type="SUPFAM" id="SSF55486">
    <property type="entry name" value="Metalloproteases ('zincins'), catalytic domain"/>
    <property type="match status" value="1"/>
</dbReference>